<keyword evidence="11 15" id="KW-0503">Monooxygenase</keyword>
<reference evidence="17" key="1">
    <citation type="journal article" date="2017" name="Nat. Ecol. Evol.">
        <title>Genome expansion and lineage-specific genetic innovations in the forest pathogenic fungi Armillaria.</title>
        <authorList>
            <person name="Sipos G."/>
            <person name="Prasanna A.N."/>
            <person name="Walter M.C."/>
            <person name="O'Connor E."/>
            <person name="Balint B."/>
            <person name="Krizsan K."/>
            <person name="Kiss B."/>
            <person name="Hess J."/>
            <person name="Varga T."/>
            <person name="Slot J."/>
            <person name="Riley R."/>
            <person name="Boka B."/>
            <person name="Rigling D."/>
            <person name="Barry K."/>
            <person name="Lee J."/>
            <person name="Mihaltcheva S."/>
            <person name="LaButti K."/>
            <person name="Lipzen A."/>
            <person name="Waldron R."/>
            <person name="Moloney N.M."/>
            <person name="Sperisen C."/>
            <person name="Kredics L."/>
            <person name="Vagvoelgyi C."/>
            <person name="Patrignani A."/>
            <person name="Fitzpatrick D."/>
            <person name="Nagy I."/>
            <person name="Doyle S."/>
            <person name="Anderson J.B."/>
            <person name="Grigoriev I.V."/>
            <person name="Gueldener U."/>
            <person name="Muensterkoetter M."/>
            <person name="Nagy L.G."/>
        </authorList>
    </citation>
    <scope>NUCLEOTIDE SEQUENCE [LARGE SCALE GENOMIC DNA]</scope>
    <source>
        <strain evidence="17">Ar21-2</strain>
    </source>
</reference>
<accession>A0A2H3D1V0</accession>
<comment type="cofactor">
    <cofactor evidence="1 14">
        <name>heme</name>
        <dbReference type="ChEBI" id="CHEBI:30413"/>
    </cofactor>
</comment>
<dbReference type="GO" id="GO:0016020">
    <property type="term" value="C:membrane"/>
    <property type="evidence" value="ECO:0007669"/>
    <property type="project" value="UniProtKB-SubCell"/>
</dbReference>
<evidence type="ECO:0000313" key="17">
    <source>
        <dbReference type="Proteomes" id="UP000217790"/>
    </source>
</evidence>
<evidence type="ECO:0000256" key="8">
    <source>
        <dbReference type="ARBA" id="ARBA00022989"/>
    </source>
</evidence>
<keyword evidence="12" id="KW-0472">Membrane</keyword>
<dbReference type="PRINTS" id="PR00463">
    <property type="entry name" value="EP450I"/>
</dbReference>
<dbReference type="STRING" id="47427.A0A2H3D1V0"/>
<evidence type="ECO:0000313" key="16">
    <source>
        <dbReference type="EMBL" id="PBK85402.1"/>
    </source>
</evidence>
<dbReference type="GO" id="GO:0005506">
    <property type="term" value="F:iron ion binding"/>
    <property type="evidence" value="ECO:0007669"/>
    <property type="project" value="InterPro"/>
</dbReference>
<evidence type="ECO:0000256" key="2">
    <source>
        <dbReference type="ARBA" id="ARBA00004167"/>
    </source>
</evidence>
<keyword evidence="7 14" id="KW-0479">Metal-binding</keyword>
<evidence type="ECO:0000256" key="12">
    <source>
        <dbReference type="ARBA" id="ARBA00023136"/>
    </source>
</evidence>
<proteinExistence type="inferred from homology"/>
<dbReference type="PANTHER" id="PTHR46300:SF2">
    <property type="entry name" value="CYTOCHROME P450 MONOOXYGENASE ALNH-RELATED"/>
    <property type="match status" value="1"/>
</dbReference>
<name>A0A2H3D1V0_ARMGA</name>
<protein>
    <submittedName>
        <fullName evidence="16">Cytochrome P450</fullName>
    </submittedName>
</protein>
<evidence type="ECO:0000256" key="13">
    <source>
        <dbReference type="ARBA" id="ARBA00023180"/>
    </source>
</evidence>
<gene>
    <name evidence="16" type="ORF">ARMGADRAFT_941941</name>
</gene>
<dbReference type="PANTHER" id="PTHR46300">
    <property type="entry name" value="P450, PUTATIVE (EUROFUNG)-RELATED-RELATED"/>
    <property type="match status" value="1"/>
</dbReference>
<dbReference type="InterPro" id="IPR017972">
    <property type="entry name" value="Cyt_P450_CS"/>
</dbReference>
<keyword evidence="13" id="KW-0325">Glycoprotein</keyword>
<dbReference type="OrthoDB" id="2789670at2759"/>
<evidence type="ECO:0000256" key="1">
    <source>
        <dbReference type="ARBA" id="ARBA00001971"/>
    </source>
</evidence>
<dbReference type="CDD" id="cd11065">
    <property type="entry name" value="CYP64-like"/>
    <property type="match status" value="1"/>
</dbReference>
<keyword evidence="17" id="KW-1185">Reference proteome</keyword>
<dbReference type="Proteomes" id="UP000217790">
    <property type="component" value="Unassembled WGS sequence"/>
</dbReference>
<evidence type="ECO:0000256" key="14">
    <source>
        <dbReference type="PIRSR" id="PIRSR602401-1"/>
    </source>
</evidence>
<dbReference type="PROSITE" id="PS00086">
    <property type="entry name" value="CYTOCHROME_P450"/>
    <property type="match status" value="1"/>
</dbReference>
<evidence type="ECO:0000256" key="4">
    <source>
        <dbReference type="ARBA" id="ARBA00010617"/>
    </source>
</evidence>
<evidence type="ECO:0000256" key="3">
    <source>
        <dbReference type="ARBA" id="ARBA00005179"/>
    </source>
</evidence>
<evidence type="ECO:0000256" key="10">
    <source>
        <dbReference type="ARBA" id="ARBA00023004"/>
    </source>
</evidence>
<comment type="subcellular location">
    <subcellularLocation>
        <location evidence="2">Membrane</location>
        <topology evidence="2">Single-pass membrane protein</topology>
    </subcellularLocation>
</comment>
<dbReference type="OMA" id="CANSMFA"/>
<dbReference type="InterPro" id="IPR036396">
    <property type="entry name" value="Cyt_P450_sf"/>
</dbReference>
<dbReference type="InParanoid" id="A0A2H3D1V0"/>
<evidence type="ECO:0000256" key="7">
    <source>
        <dbReference type="ARBA" id="ARBA00022723"/>
    </source>
</evidence>
<keyword evidence="5 14" id="KW-0349">Heme</keyword>
<feature type="binding site" description="axial binding residue" evidence="14">
    <location>
        <position position="438"/>
    </location>
    <ligand>
        <name>heme</name>
        <dbReference type="ChEBI" id="CHEBI:30413"/>
    </ligand>
    <ligandPart>
        <name>Fe</name>
        <dbReference type="ChEBI" id="CHEBI:18248"/>
    </ligandPart>
</feature>
<evidence type="ECO:0000256" key="15">
    <source>
        <dbReference type="RuleBase" id="RU000461"/>
    </source>
</evidence>
<evidence type="ECO:0000256" key="11">
    <source>
        <dbReference type="ARBA" id="ARBA00023033"/>
    </source>
</evidence>
<dbReference type="InterPro" id="IPR002401">
    <property type="entry name" value="Cyt_P450_E_grp-I"/>
</dbReference>
<dbReference type="Pfam" id="PF00067">
    <property type="entry name" value="p450"/>
    <property type="match status" value="1"/>
</dbReference>
<keyword evidence="8" id="KW-1133">Transmembrane helix</keyword>
<keyword evidence="6" id="KW-0812">Transmembrane</keyword>
<sequence>MISLVVAQALIGFLLFVRWLKQTKYKYPAPFPPGPTAIPLFGNLCDFTSIEPWLTVTQWAKKYGDVCYLHIFGQGIVFLSSADAASDLLDKRGAIYSDRPELKMVGDLCGCNRLLPFLNYDSGRFTRQQRFVKKTLGPRSIVAYHPMIRASTNAFLSELINSPSHYLKHARKYAGGLTLSIVYGHQAHNADDRFLKQAEVCLEIIANDITAGSGIWPVDLIPLLEYLPSWMPGASFKKKAAVWNTMLKEFAEDPFEEAKTAVKNGTILPSFCSNLLSRDESLTATDEEETKYCANSMFAASADTTVTTTSQFLLAMMLHPGVLKKAQAEIDRVVGYDRLPELSDKSALPYVNAVMLEVWRWGVPVPLNIPHCLKQDDEYRGMHIPKGSIVIANIWAILRDEKLYPRPDVFDPERFTGEGQNPVKDPRNYIFGFGRRRCPGADLVESSIWLLLASMIASLDIKKLGEDQVQVKYTYRLGFLVPVNVNVLCRVPDRLACDIKPRSEKIKAVLEVSQM</sequence>
<dbReference type="InterPro" id="IPR050364">
    <property type="entry name" value="Cytochrome_P450_fung"/>
</dbReference>
<dbReference type="GO" id="GO:0020037">
    <property type="term" value="F:heme binding"/>
    <property type="evidence" value="ECO:0007669"/>
    <property type="project" value="InterPro"/>
</dbReference>
<comment type="similarity">
    <text evidence="4 15">Belongs to the cytochrome P450 family.</text>
</comment>
<dbReference type="AlphaFoldDB" id="A0A2H3D1V0"/>
<dbReference type="Gene3D" id="1.10.630.10">
    <property type="entry name" value="Cytochrome P450"/>
    <property type="match status" value="1"/>
</dbReference>
<organism evidence="16 17">
    <name type="scientific">Armillaria gallica</name>
    <name type="common">Bulbous honey fungus</name>
    <name type="synonym">Armillaria bulbosa</name>
    <dbReference type="NCBI Taxonomy" id="47427"/>
    <lineage>
        <taxon>Eukaryota</taxon>
        <taxon>Fungi</taxon>
        <taxon>Dikarya</taxon>
        <taxon>Basidiomycota</taxon>
        <taxon>Agaricomycotina</taxon>
        <taxon>Agaricomycetes</taxon>
        <taxon>Agaricomycetidae</taxon>
        <taxon>Agaricales</taxon>
        <taxon>Marasmiineae</taxon>
        <taxon>Physalacriaceae</taxon>
        <taxon>Armillaria</taxon>
    </lineage>
</organism>
<dbReference type="InterPro" id="IPR001128">
    <property type="entry name" value="Cyt_P450"/>
</dbReference>
<dbReference type="GO" id="GO:0004497">
    <property type="term" value="F:monooxygenase activity"/>
    <property type="evidence" value="ECO:0007669"/>
    <property type="project" value="UniProtKB-KW"/>
</dbReference>
<dbReference type="EMBL" id="KZ293691">
    <property type="protein sequence ID" value="PBK85402.1"/>
    <property type="molecule type" value="Genomic_DNA"/>
</dbReference>
<comment type="pathway">
    <text evidence="3">Secondary metabolite biosynthesis.</text>
</comment>
<dbReference type="GO" id="GO:0016705">
    <property type="term" value="F:oxidoreductase activity, acting on paired donors, with incorporation or reduction of molecular oxygen"/>
    <property type="evidence" value="ECO:0007669"/>
    <property type="project" value="InterPro"/>
</dbReference>
<keyword evidence="9 15" id="KW-0560">Oxidoreductase</keyword>
<evidence type="ECO:0000256" key="5">
    <source>
        <dbReference type="ARBA" id="ARBA00022617"/>
    </source>
</evidence>
<keyword evidence="10 14" id="KW-0408">Iron</keyword>
<evidence type="ECO:0000256" key="9">
    <source>
        <dbReference type="ARBA" id="ARBA00023002"/>
    </source>
</evidence>
<dbReference type="SUPFAM" id="SSF48264">
    <property type="entry name" value="Cytochrome P450"/>
    <property type="match status" value="1"/>
</dbReference>
<evidence type="ECO:0000256" key="6">
    <source>
        <dbReference type="ARBA" id="ARBA00022692"/>
    </source>
</evidence>